<evidence type="ECO:0000313" key="5">
    <source>
        <dbReference type="EMBL" id="EFJ09799.1"/>
    </source>
</evidence>
<organism evidence="6">
    <name type="scientific">Selaginella moellendorffii</name>
    <name type="common">Spikemoss</name>
    <dbReference type="NCBI Taxonomy" id="88036"/>
    <lineage>
        <taxon>Eukaryota</taxon>
        <taxon>Viridiplantae</taxon>
        <taxon>Streptophyta</taxon>
        <taxon>Embryophyta</taxon>
        <taxon>Tracheophyta</taxon>
        <taxon>Lycopodiopsida</taxon>
        <taxon>Selaginellales</taxon>
        <taxon>Selaginellaceae</taxon>
        <taxon>Selaginella</taxon>
    </lineage>
</organism>
<dbReference type="GO" id="GO:0046328">
    <property type="term" value="P:regulation of JNK cascade"/>
    <property type="evidence" value="ECO:0000318"/>
    <property type="project" value="GO_Central"/>
</dbReference>
<dbReference type="OMA" id="LIAYLMW"/>
<evidence type="ECO:0000313" key="6">
    <source>
        <dbReference type="Proteomes" id="UP000001514"/>
    </source>
</evidence>
<dbReference type="EMBL" id="GL377659">
    <property type="protein sequence ID" value="EFJ09799.1"/>
    <property type="molecule type" value="Genomic_DNA"/>
</dbReference>
<dbReference type="PROSITE" id="PS50054">
    <property type="entry name" value="TYR_PHOSPHATASE_DUAL"/>
    <property type="match status" value="1"/>
</dbReference>
<proteinExistence type="predicted"/>
<dbReference type="InterPro" id="IPR029021">
    <property type="entry name" value="Prot-tyrosine_phosphatase-like"/>
</dbReference>
<dbReference type="InterPro" id="IPR000340">
    <property type="entry name" value="Dual-sp_phosphatase_cat-dom"/>
</dbReference>
<evidence type="ECO:0000256" key="2">
    <source>
        <dbReference type="ARBA" id="ARBA00022912"/>
    </source>
</evidence>
<dbReference type="HOGENOM" id="CLU_027074_15_2_1"/>
<feature type="non-terminal residue" evidence="5">
    <location>
        <position position="95"/>
    </location>
</feature>
<evidence type="ECO:0008006" key="7">
    <source>
        <dbReference type="Google" id="ProtNLM"/>
    </source>
</evidence>
<dbReference type="PANTHER" id="PTHR46377">
    <property type="entry name" value="DUAL SPECIFICITY PROTEIN PHOSPHATASE 19"/>
    <property type="match status" value="1"/>
</dbReference>
<gene>
    <name evidence="5" type="ORF">SELMODRAFT_27710</name>
</gene>
<dbReference type="InParanoid" id="D8T0S8"/>
<dbReference type="STRING" id="88036.D8T0S8"/>
<dbReference type="AlphaFoldDB" id="D8T0S8"/>
<protein>
    <recommendedName>
        <fullName evidence="7">Tyrosine specific protein phosphatases domain-containing protein</fullName>
    </recommendedName>
</protein>
<dbReference type="KEGG" id="smo:SELMODRAFT_27710"/>
<dbReference type="PROSITE" id="PS00383">
    <property type="entry name" value="TYR_PHOSPHATASE_1"/>
    <property type="match status" value="1"/>
</dbReference>
<feature type="domain" description="Tyrosine specific protein phosphatases" evidence="4">
    <location>
        <begin position="14"/>
        <end position="77"/>
    </location>
</feature>
<keyword evidence="2" id="KW-0904">Protein phosphatase</keyword>
<reference evidence="5 6" key="1">
    <citation type="journal article" date="2011" name="Science">
        <title>The Selaginella genome identifies genetic changes associated with the evolution of vascular plants.</title>
        <authorList>
            <person name="Banks J.A."/>
            <person name="Nishiyama T."/>
            <person name="Hasebe M."/>
            <person name="Bowman J.L."/>
            <person name="Gribskov M."/>
            <person name="dePamphilis C."/>
            <person name="Albert V.A."/>
            <person name="Aono N."/>
            <person name="Aoyama T."/>
            <person name="Ambrose B.A."/>
            <person name="Ashton N.W."/>
            <person name="Axtell M.J."/>
            <person name="Barker E."/>
            <person name="Barker M.S."/>
            <person name="Bennetzen J.L."/>
            <person name="Bonawitz N.D."/>
            <person name="Chapple C."/>
            <person name="Cheng C."/>
            <person name="Correa L.G."/>
            <person name="Dacre M."/>
            <person name="DeBarry J."/>
            <person name="Dreyer I."/>
            <person name="Elias M."/>
            <person name="Engstrom E.M."/>
            <person name="Estelle M."/>
            <person name="Feng L."/>
            <person name="Finet C."/>
            <person name="Floyd S.K."/>
            <person name="Frommer W.B."/>
            <person name="Fujita T."/>
            <person name="Gramzow L."/>
            <person name="Gutensohn M."/>
            <person name="Harholt J."/>
            <person name="Hattori M."/>
            <person name="Heyl A."/>
            <person name="Hirai T."/>
            <person name="Hiwatashi Y."/>
            <person name="Ishikawa M."/>
            <person name="Iwata M."/>
            <person name="Karol K.G."/>
            <person name="Koehler B."/>
            <person name="Kolukisaoglu U."/>
            <person name="Kubo M."/>
            <person name="Kurata T."/>
            <person name="Lalonde S."/>
            <person name="Li K."/>
            <person name="Li Y."/>
            <person name="Litt A."/>
            <person name="Lyons E."/>
            <person name="Manning G."/>
            <person name="Maruyama T."/>
            <person name="Michael T.P."/>
            <person name="Mikami K."/>
            <person name="Miyazaki S."/>
            <person name="Morinaga S."/>
            <person name="Murata T."/>
            <person name="Mueller-Roeber B."/>
            <person name="Nelson D.R."/>
            <person name="Obara M."/>
            <person name="Oguri Y."/>
            <person name="Olmstead R.G."/>
            <person name="Onodera N."/>
            <person name="Petersen B.L."/>
            <person name="Pils B."/>
            <person name="Prigge M."/>
            <person name="Rensing S.A."/>
            <person name="Riano-Pachon D.M."/>
            <person name="Roberts A.W."/>
            <person name="Sato Y."/>
            <person name="Scheller H.V."/>
            <person name="Schulz B."/>
            <person name="Schulz C."/>
            <person name="Shakirov E.V."/>
            <person name="Shibagaki N."/>
            <person name="Shinohara N."/>
            <person name="Shippen D.E."/>
            <person name="Soerensen I."/>
            <person name="Sotooka R."/>
            <person name="Sugimoto N."/>
            <person name="Sugita M."/>
            <person name="Sumikawa N."/>
            <person name="Tanurdzic M."/>
            <person name="Theissen G."/>
            <person name="Ulvskov P."/>
            <person name="Wakazuki S."/>
            <person name="Weng J.K."/>
            <person name="Willats W.W."/>
            <person name="Wipf D."/>
            <person name="Wolf P.G."/>
            <person name="Yang L."/>
            <person name="Zimmer A.D."/>
            <person name="Zhu Q."/>
            <person name="Mitros T."/>
            <person name="Hellsten U."/>
            <person name="Loque D."/>
            <person name="Otillar R."/>
            <person name="Salamov A."/>
            <person name="Schmutz J."/>
            <person name="Shapiro H."/>
            <person name="Lindquist E."/>
            <person name="Lucas S."/>
            <person name="Rokhsar D."/>
            <person name="Grigoriev I.V."/>
        </authorList>
    </citation>
    <scope>NUCLEOTIDE SEQUENCE [LARGE SCALE GENOMIC DNA]</scope>
</reference>
<keyword evidence="6" id="KW-1185">Reference proteome</keyword>
<dbReference type="Proteomes" id="UP000001514">
    <property type="component" value="Unassembled WGS sequence"/>
</dbReference>
<sequence>LVRKIVPLQDKEDQDILPVLQECFEFIDEGLAQGMVLVHCIGGRSRSAAVLIAYLMWKEGCSFDEALESLVECRKSVSPNNGFIRQLHEFETMLQ</sequence>
<dbReference type="Gene3D" id="3.90.190.10">
    <property type="entry name" value="Protein tyrosine phosphatase superfamily"/>
    <property type="match status" value="1"/>
</dbReference>
<dbReference type="PROSITE" id="PS50056">
    <property type="entry name" value="TYR_PHOSPHATASE_2"/>
    <property type="match status" value="1"/>
</dbReference>
<evidence type="ECO:0000259" key="3">
    <source>
        <dbReference type="PROSITE" id="PS50054"/>
    </source>
</evidence>
<keyword evidence="1" id="KW-0378">Hydrolase</keyword>
<name>D8T0S8_SELML</name>
<feature type="non-terminal residue" evidence="5">
    <location>
        <position position="1"/>
    </location>
</feature>
<dbReference type="PANTHER" id="PTHR46377:SF1">
    <property type="entry name" value="DUAL SPECIFICITY PROTEIN PHOSPHATASE 19"/>
    <property type="match status" value="1"/>
</dbReference>
<dbReference type="InterPro" id="IPR016130">
    <property type="entry name" value="Tyr_Pase_AS"/>
</dbReference>
<feature type="domain" description="Tyrosine-protein phosphatase" evidence="3">
    <location>
        <begin position="1"/>
        <end position="95"/>
    </location>
</feature>
<dbReference type="eggNOG" id="KOG1716">
    <property type="taxonomic scope" value="Eukaryota"/>
</dbReference>
<dbReference type="GO" id="GO:0008579">
    <property type="term" value="F:JUN kinase phosphatase activity"/>
    <property type="evidence" value="ECO:0000318"/>
    <property type="project" value="GO_Central"/>
</dbReference>
<dbReference type="InterPro" id="IPR000387">
    <property type="entry name" value="Tyr_Pase_dom"/>
</dbReference>
<dbReference type="Pfam" id="PF00782">
    <property type="entry name" value="DSPc"/>
    <property type="match status" value="1"/>
</dbReference>
<dbReference type="SMART" id="SM00195">
    <property type="entry name" value="DSPc"/>
    <property type="match status" value="1"/>
</dbReference>
<evidence type="ECO:0000259" key="4">
    <source>
        <dbReference type="PROSITE" id="PS50056"/>
    </source>
</evidence>
<dbReference type="GO" id="GO:0005737">
    <property type="term" value="C:cytoplasm"/>
    <property type="evidence" value="ECO:0000318"/>
    <property type="project" value="GO_Central"/>
</dbReference>
<dbReference type="SUPFAM" id="SSF52799">
    <property type="entry name" value="(Phosphotyrosine protein) phosphatases II"/>
    <property type="match status" value="1"/>
</dbReference>
<evidence type="ECO:0000256" key="1">
    <source>
        <dbReference type="ARBA" id="ARBA00022801"/>
    </source>
</evidence>
<accession>D8T0S8</accession>
<dbReference type="InterPro" id="IPR020422">
    <property type="entry name" value="TYR_PHOSPHATASE_DUAL_dom"/>
</dbReference>